<dbReference type="Proteomes" id="UP000615446">
    <property type="component" value="Unassembled WGS sequence"/>
</dbReference>
<proteinExistence type="predicted"/>
<dbReference type="EMBL" id="BLAL01000208">
    <property type="protein sequence ID" value="GES91972.1"/>
    <property type="molecule type" value="Genomic_DNA"/>
</dbReference>
<dbReference type="SUPFAM" id="SSF47095">
    <property type="entry name" value="HMG-box"/>
    <property type="match status" value="1"/>
</dbReference>
<evidence type="ECO:0000313" key="1">
    <source>
        <dbReference type="EMBL" id="GES91972.1"/>
    </source>
</evidence>
<accession>A0A8H3QUL0</accession>
<gene>
    <name evidence="1" type="ORF">RCL2_001877100</name>
</gene>
<organism evidence="1 2">
    <name type="scientific">Rhizophagus clarus</name>
    <dbReference type="NCBI Taxonomy" id="94130"/>
    <lineage>
        <taxon>Eukaryota</taxon>
        <taxon>Fungi</taxon>
        <taxon>Fungi incertae sedis</taxon>
        <taxon>Mucoromycota</taxon>
        <taxon>Glomeromycotina</taxon>
        <taxon>Glomeromycetes</taxon>
        <taxon>Glomerales</taxon>
        <taxon>Glomeraceae</taxon>
        <taxon>Rhizophagus</taxon>
    </lineage>
</organism>
<comment type="caution">
    <text evidence="1">The sequence shown here is derived from an EMBL/GenBank/DDBJ whole genome shotgun (WGS) entry which is preliminary data.</text>
</comment>
<dbReference type="OrthoDB" id="2361904at2759"/>
<reference evidence="1" key="1">
    <citation type="submission" date="2019-10" db="EMBL/GenBank/DDBJ databases">
        <title>Conservation and host-specific expression of non-tandemly repeated heterogenous ribosome RNA gene in arbuscular mycorrhizal fungi.</title>
        <authorList>
            <person name="Maeda T."/>
            <person name="Kobayashi Y."/>
            <person name="Nakagawa T."/>
            <person name="Ezawa T."/>
            <person name="Yamaguchi K."/>
            <person name="Bino T."/>
            <person name="Nishimoto Y."/>
            <person name="Shigenobu S."/>
            <person name="Kawaguchi M."/>
        </authorList>
    </citation>
    <scope>NUCLEOTIDE SEQUENCE</scope>
    <source>
        <strain evidence="1">HR1</strain>
    </source>
</reference>
<protein>
    <recommendedName>
        <fullName evidence="3">HMG box domain-containing protein</fullName>
    </recommendedName>
</protein>
<name>A0A8H3QUL0_9GLOM</name>
<evidence type="ECO:0008006" key="3">
    <source>
        <dbReference type="Google" id="ProtNLM"/>
    </source>
</evidence>
<dbReference type="InterPro" id="IPR036910">
    <property type="entry name" value="HMG_box_dom_sf"/>
</dbReference>
<evidence type="ECO:0000313" key="2">
    <source>
        <dbReference type="Proteomes" id="UP000615446"/>
    </source>
</evidence>
<sequence>MPKKQKNRLSFIVNSRINVKHGKPNVNVNNSNNNFTDVRPSFPPDLTINDLIKKTVNNTKNKPKTFPNAYIAYRMALVKECHNKNWKLPPMGEFSKITSNSWNTEPKHHMSNNVPTRANDEGDVATTVNYVENNQEGGHDLDSFVTYDANVATICTENSPNSIQNDVSASHYNVSSVNNSLTDNSEMISDQEYIKLLEQIIDCLLRS</sequence>
<dbReference type="AlphaFoldDB" id="A0A8H3QUL0"/>